<evidence type="ECO:0000256" key="8">
    <source>
        <dbReference type="SAM" id="MobiDB-lite"/>
    </source>
</evidence>
<feature type="region of interest" description="Disordered" evidence="8">
    <location>
        <begin position="172"/>
        <end position="345"/>
    </location>
</feature>
<dbReference type="PANTHER" id="PTHR45626:SF16">
    <property type="entry name" value="ATP-DEPENDENT HELICASE ULS1"/>
    <property type="match status" value="1"/>
</dbReference>
<dbReference type="GO" id="GO:0004386">
    <property type="term" value="F:helicase activity"/>
    <property type="evidence" value="ECO:0007669"/>
    <property type="project" value="UniProtKB-KW"/>
</dbReference>
<name>A0AAQ3M5Y4_9PEZI</name>
<dbReference type="GO" id="GO:0005524">
    <property type="term" value="F:ATP binding"/>
    <property type="evidence" value="ECO:0007669"/>
    <property type="project" value="UniProtKB-KW"/>
</dbReference>
<evidence type="ECO:0000256" key="5">
    <source>
        <dbReference type="ARBA" id="ARBA00022840"/>
    </source>
</evidence>
<dbReference type="InterPro" id="IPR013083">
    <property type="entry name" value="Znf_RING/FYVE/PHD"/>
</dbReference>
<feature type="compositionally biased region" description="Polar residues" evidence="8">
    <location>
        <begin position="311"/>
        <end position="326"/>
    </location>
</feature>
<dbReference type="Gene3D" id="3.30.40.10">
    <property type="entry name" value="Zinc/RING finger domain, C3HC4 (zinc finger)"/>
    <property type="match status" value="1"/>
</dbReference>
<feature type="compositionally biased region" description="Polar residues" evidence="8">
    <location>
        <begin position="333"/>
        <end position="344"/>
    </location>
</feature>
<keyword evidence="6" id="KW-0479">Metal-binding</keyword>
<dbReference type="InterPro" id="IPR049730">
    <property type="entry name" value="SNF2/RAD54-like_C"/>
</dbReference>
<feature type="region of interest" description="Disordered" evidence="8">
    <location>
        <begin position="910"/>
        <end position="1052"/>
    </location>
</feature>
<dbReference type="GO" id="GO:0016787">
    <property type="term" value="F:hydrolase activity"/>
    <property type="evidence" value="ECO:0007669"/>
    <property type="project" value="UniProtKB-KW"/>
</dbReference>
<feature type="domain" description="Helicase C-terminal" evidence="11">
    <location>
        <begin position="1091"/>
        <end position="1246"/>
    </location>
</feature>
<dbReference type="Pfam" id="PF00271">
    <property type="entry name" value="Helicase_C"/>
    <property type="match status" value="1"/>
</dbReference>
<keyword evidence="4 12" id="KW-0347">Helicase</keyword>
<dbReference type="SMART" id="SM00490">
    <property type="entry name" value="HELICc"/>
    <property type="match status" value="1"/>
</dbReference>
<dbReference type="PROSITE" id="PS51194">
    <property type="entry name" value="HELICASE_CTER"/>
    <property type="match status" value="1"/>
</dbReference>
<dbReference type="GO" id="GO:0000724">
    <property type="term" value="P:double-strand break repair via homologous recombination"/>
    <property type="evidence" value="ECO:0007669"/>
    <property type="project" value="TreeGrafter"/>
</dbReference>
<dbReference type="CDD" id="cd18008">
    <property type="entry name" value="DEXDc_SHPRH-like"/>
    <property type="match status" value="1"/>
</dbReference>
<dbReference type="InterPro" id="IPR001650">
    <property type="entry name" value="Helicase_C-like"/>
</dbReference>
<evidence type="ECO:0000256" key="1">
    <source>
        <dbReference type="ARBA" id="ARBA00007025"/>
    </source>
</evidence>
<dbReference type="InterPro" id="IPR000330">
    <property type="entry name" value="SNF2_N"/>
</dbReference>
<dbReference type="GO" id="GO:0008094">
    <property type="term" value="F:ATP-dependent activity, acting on DNA"/>
    <property type="evidence" value="ECO:0007669"/>
    <property type="project" value="TreeGrafter"/>
</dbReference>
<evidence type="ECO:0000256" key="2">
    <source>
        <dbReference type="ARBA" id="ARBA00022741"/>
    </source>
</evidence>
<dbReference type="InterPro" id="IPR038718">
    <property type="entry name" value="SNF2-like_sf"/>
</dbReference>
<organism evidence="12 13">
    <name type="scientific">Acrodontium crateriforme</name>
    <dbReference type="NCBI Taxonomy" id="150365"/>
    <lineage>
        <taxon>Eukaryota</taxon>
        <taxon>Fungi</taxon>
        <taxon>Dikarya</taxon>
        <taxon>Ascomycota</taxon>
        <taxon>Pezizomycotina</taxon>
        <taxon>Dothideomycetes</taxon>
        <taxon>Dothideomycetidae</taxon>
        <taxon>Mycosphaerellales</taxon>
        <taxon>Teratosphaeriaceae</taxon>
        <taxon>Acrodontium</taxon>
    </lineage>
</organism>
<keyword evidence="6" id="KW-0863">Zinc-finger</keyword>
<feature type="domain" description="Helicase ATP-binding" evidence="10">
    <location>
        <begin position="478"/>
        <end position="667"/>
    </location>
</feature>
<accession>A0AAQ3M5Y4</accession>
<evidence type="ECO:0000259" key="11">
    <source>
        <dbReference type="PROSITE" id="PS51194"/>
    </source>
</evidence>
<dbReference type="Gene3D" id="3.40.50.300">
    <property type="entry name" value="P-loop containing nucleotide triphosphate hydrolases"/>
    <property type="match status" value="1"/>
</dbReference>
<keyword evidence="6" id="KW-0862">Zinc</keyword>
<dbReference type="InterPro" id="IPR001841">
    <property type="entry name" value="Znf_RING"/>
</dbReference>
<dbReference type="PROSITE" id="PS50089">
    <property type="entry name" value="ZF_RING_2"/>
    <property type="match status" value="1"/>
</dbReference>
<evidence type="ECO:0000256" key="4">
    <source>
        <dbReference type="ARBA" id="ARBA00022806"/>
    </source>
</evidence>
<dbReference type="SUPFAM" id="SSF57850">
    <property type="entry name" value="RING/U-box"/>
    <property type="match status" value="1"/>
</dbReference>
<dbReference type="InterPro" id="IPR014001">
    <property type="entry name" value="Helicase_ATP-bd"/>
</dbReference>
<feature type="compositionally biased region" description="Polar residues" evidence="8">
    <location>
        <begin position="265"/>
        <end position="280"/>
    </location>
</feature>
<feature type="coiled-coil region" evidence="7">
    <location>
        <begin position="23"/>
        <end position="50"/>
    </location>
</feature>
<feature type="domain" description="RING-type" evidence="9">
    <location>
        <begin position="827"/>
        <end position="878"/>
    </location>
</feature>
<evidence type="ECO:0000256" key="6">
    <source>
        <dbReference type="PROSITE-ProRule" id="PRU00175"/>
    </source>
</evidence>
<dbReference type="InterPro" id="IPR050628">
    <property type="entry name" value="SNF2_RAD54_helicase_TF"/>
</dbReference>
<dbReference type="Proteomes" id="UP001303373">
    <property type="component" value="Chromosome 2"/>
</dbReference>
<evidence type="ECO:0000313" key="12">
    <source>
        <dbReference type="EMBL" id="WPG99086.1"/>
    </source>
</evidence>
<evidence type="ECO:0000259" key="9">
    <source>
        <dbReference type="PROSITE" id="PS50089"/>
    </source>
</evidence>
<feature type="compositionally biased region" description="Low complexity" evidence="8">
    <location>
        <begin position="236"/>
        <end position="254"/>
    </location>
</feature>
<keyword evidence="5" id="KW-0067">ATP-binding</keyword>
<dbReference type="PANTHER" id="PTHR45626">
    <property type="entry name" value="TRANSCRIPTION TERMINATION FACTOR 2-RELATED"/>
    <property type="match status" value="1"/>
</dbReference>
<evidence type="ECO:0000313" key="13">
    <source>
        <dbReference type="Proteomes" id="UP001303373"/>
    </source>
</evidence>
<feature type="compositionally biased region" description="Acidic residues" evidence="8">
    <location>
        <begin position="949"/>
        <end position="959"/>
    </location>
</feature>
<dbReference type="SMART" id="SM00487">
    <property type="entry name" value="DEXDc"/>
    <property type="match status" value="1"/>
</dbReference>
<dbReference type="Gene3D" id="3.40.50.10810">
    <property type="entry name" value="Tandem AAA-ATPase domain"/>
    <property type="match status" value="1"/>
</dbReference>
<dbReference type="InterPro" id="IPR027417">
    <property type="entry name" value="P-loop_NTPase"/>
</dbReference>
<feature type="compositionally biased region" description="Basic residues" evidence="8">
    <location>
        <begin position="1027"/>
        <end position="1050"/>
    </location>
</feature>
<proteinExistence type="inferred from homology"/>
<dbReference type="Pfam" id="PF13920">
    <property type="entry name" value="zf-C3HC4_3"/>
    <property type="match status" value="1"/>
</dbReference>
<comment type="similarity">
    <text evidence="1">Belongs to the SNF2/RAD54 helicase family.</text>
</comment>
<protein>
    <submittedName>
        <fullName evidence="12">Helicase, Zinc finger, RING-type, Zinc finger, RING/FYVE/PHD-type</fullName>
    </submittedName>
</protein>
<dbReference type="SUPFAM" id="SSF52540">
    <property type="entry name" value="P-loop containing nucleoside triphosphate hydrolases"/>
    <property type="match status" value="2"/>
</dbReference>
<sequence length="1273" mass="142115">MMDFLLEELDFNHVLIESLDPGSDEYEERLAELEEKKRDLLRQLSEVEAQNASGARVAAFPVAESSAGSSRNDLPAPNNAHESLDACGVSSTPSCPAGSNPPGSHGITSTNKAGSKRAFPGDHLTVSHERQSKRGTPDPSTPNSSESSFEVIEHPSADLAEKARRRQLQAEATLKRKRERQLADERFARSLNKQVNTPSSSSSSRPPIQTTIGRTGSFQRPPPPPKLEPTSTSSRPQQTYPQYSASSAAYNQSTRRPSQIKPEPSQLNRNLAQRPRQSVPTDVVDLTASDSEDERDAIYFAPPRHPRNVDGPSSWQQRTTPMNSYPSSSSSSNQPAYHNNNTSMPGLLVSARSTFNNVKNLASAIPGQLSELSHLIGPKAYGVYPVDDGDHSNDDDDDDDVIFSGSRGLYQGHEDAYWDRFAAYANYDPAKTKEEINSLLENIRPDEEMPEHLRVQTPEALTIRLHKYQELGLTWLQKCEEGSNKGGILADDMGLGKTIQMLSLIVAHKSEDPSCRTTLVVAPVALMRQWKQEIEQKVKPGPHRLNVFIHHGATKKKRFSDLQVFDVVLTTYGSVAAEVKRSETFKLRQKHDPNARQRPNEVCALTGDDSRWYRVILDEAQCIKNKNTQTAKGAFMLKATYRFCMTGTPMMNNVDELFSLVHFLRIKPYTSWEKFRLDFTTPLKSPHDGTKNQAMKRLQALCKAIMLRRTKRSKFEGQPILILPERINEIDNPTFDDDERMFYEALEQRTQLQFNKYLKAGTVGKSYSAILVLLLRLRQACCHPHLIRDFGVSAAADVTPEQLVELAAELSTQVVERIKERGGNFECPVCYDASTNPAIFIPCGHDTCPDCFAKISDPANAIADGNDGRQMAKCPTCRSQVDPKRITDFESFKRVHQQELLSAEELAALNADDASSTSEDDSSDSDEDSDDDSDENEKDKTLGGFIVEGDVEDSETESEQENHPEIDEAGPSVKPEVKEEAVEENQPGSTTEDESASKALVLENGKGKGRATDEDLDASQPTDKSEKKKSKKSKKDGKGKAKAKKKKPKTTKTLAEMKKLAGKNAKAKKDYLRMLRKDWVSSAKIDKTLEILTPILEDPEQEKVLIFSQWTSLLDLLEVPIDREGWGYRRYDGSMNARARGDAVDDFRDTNKNVRIMLISLKAGNAGLNLNMASQVIILDPFWNPYIEEQAIDRAHRIGQVRPVKVHRVLVEGTVEDRIVELQEKKRELISTALDEKASQSIGRLGVRELAYLFGVTSNPNQQVAYQPRNDRH</sequence>
<dbReference type="GO" id="GO:0008270">
    <property type="term" value="F:zinc ion binding"/>
    <property type="evidence" value="ECO:0007669"/>
    <property type="project" value="UniProtKB-KW"/>
</dbReference>
<keyword evidence="2" id="KW-0547">Nucleotide-binding</keyword>
<gene>
    <name evidence="12" type="ORF">R9X50_00189400</name>
</gene>
<dbReference type="PROSITE" id="PS51192">
    <property type="entry name" value="HELICASE_ATP_BIND_1"/>
    <property type="match status" value="1"/>
</dbReference>
<feature type="compositionally biased region" description="Acidic residues" evidence="8">
    <location>
        <begin position="918"/>
        <end position="936"/>
    </location>
</feature>
<feature type="region of interest" description="Disordered" evidence="8">
    <location>
        <begin position="63"/>
        <end position="151"/>
    </location>
</feature>
<evidence type="ECO:0000259" key="10">
    <source>
        <dbReference type="PROSITE" id="PS51192"/>
    </source>
</evidence>
<feature type="compositionally biased region" description="Polar residues" evidence="8">
    <location>
        <begin position="205"/>
        <end position="218"/>
    </location>
</feature>
<dbReference type="SMART" id="SM00184">
    <property type="entry name" value="RING"/>
    <property type="match status" value="1"/>
</dbReference>
<dbReference type="EMBL" id="CP138581">
    <property type="protein sequence ID" value="WPG99086.1"/>
    <property type="molecule type" value="Genomic_DNA"/>
</dbReference>
<feature type="compositionally biased region" description="Basic and acidic residues" evidence="8">
    <location>
        <begin position="125"/>
        <end position="136"/>
    </location>
</feature>
<keyword evidence="3" id="KW-0378">Hydrolase</keyword>
<dbReference type="GO" id="GO:0005737">
    <property type="term" value="C:cytoplasm"/>
    <property type="evidence" value="ECO:0007669"/>
    <property type="project" value="TreeGrafter"/>
</dbReference>
<dbReference type="Pfam" id="PF00176">
    <property type="entry name" value="SNF2-rel_dom"/>
    <property type="match status" value="1"/>
</dbReference>
<evidence type="ECO:0000256" key="7">
    <source>
        <dbReference type="SAM" id="Coils"/>
    </source>
</evidence>
<dbReference type="GO" id="GO:0005634">
    <property type="term" value="C:nucleus"/>
    <property type="evidence" value="ECO:0007669"/>
    <property type="project" value="TreeGrafter"/>
</dbReference>
<keyword evidence="7" id="KW-0175">Coiled coil</keyword>
<dbReference type="AlphaFoldDB" id="A0AAQ3M5Y4"/>
<evidence type="ECO:0000256" key="3">
    <source>
        <dbReference type="ARBA" id="ARBA00022801"/>
    </source>
</evidence>
<reference evidence="12 13" key="1">
    <citation type="submission" date="2023-11" db="EMBL/GenBank/DDBJ databases">
        <title>An acidophilic fungus is an integral part of prey digestion in a carnivorous sundew plant.</title>
        <authorList>
            <person name="Tsai I.J."/>
        </authorList>
    </citation>
    <scope>NUCLEOTIDE SEQUENCE [LARGE SCALE GENOMIC DNA]</scope>
    <source>
        <strain evidence="12">169a</strain>
    </source>
</reference>
<keyword evidence="13" id="KW-1185">Reference proteome</keyword>
<dbReference type="CDD" id="cd18793">
    <property type="entry name" value="SF2_C_SNF"/>
    <property type="match status" value="1"/>
</dbReference>